<evidence type="ECO:0000313" key="5">
    <source>
        <dbReference type="WBParaSite" id="NBR_0000787901-mRNA-1"/>
    </source>
</evidence>
<sequence>MSTLLSIAISIRNPRSTLLSIVISIAFVHAFDVPCTQKLIGNKCLFDEECYGMNTVCRNGRCTCPTNFEEFDIDERTTVCRLAPAKIGDTCQRDCKPPLLCRDGRCECWGGSIVDGECVVPCPVGQQLYGVECTRVAHYGQMCEKDSQCVDPFNACVAGTCQCSPGTTRDVMRGFCYAVCPDGMHPRQTCRRLFVNDVDMLENAANTDSCPLGYRCVTYGSPYVGHCCRLRCPYGEPDLSQSCDAGSSPESKCRPLTHFCYSVSEPGRVIFILNDFRICYTEKLQDLKRLSIKNHVIDFRWKSSLCCPRPCRDPTPLYINNQCLSIAHRDDPCQIDQQCEGGISMSCTLGTCQCKIGYHANNDDRFPTCEKTCNQLEEVSSSDRCLPKAQLGHRCLSKKQCPNFADCRFGTCQCLCGYKQVRESNFKQSVIL</sequence>
<feature type="domain" description="EB" evidence="2">
    <location>
        <begin position="314"/>
        <end position="363"/>
    </location>
</feature>
<proteinExistence type="predicted"/>
<gene>
    <name evidence="3" type="ORF">NBR_LOCUS7880</name>
</gene>
<evidence type="ECO:0000313" key="3">
    <source>
        <dbReference type="EMBL" id="VDL71469.1"/>
    </source>
</evidence>
<protein>
    <submittedName>
        <fullName evidence="5">EB domain-containing protein</fullName>
    </submittedName>
</protein>
<dbReference type="InterPro" id="IPR009030">
    <property type="entry name" value="Growth_fac_rcpt_cys_sf"/>
</dbReference>
<dbReference type="AlphaFoldDB" id="A0A0N4XXX0"/>
<evidence type="ECO:0000313" key="4">
    <source>
        <dbReference type="Proteomes" id="UP000271162"/>
    </source>
</evidence>
<evidence type="ECO:0000256" key="1">
    <source>
        <dbReference type="SAM" id="SignalP"/>
    </source>
</evidence>
<accession>A0A0N4XXX0</accession>
<keyword evidence="1" id="KW-0732">Signal</keyword>
<dbReference type="InterPro" id="IPR006150">
    <property type="entry name" value="Cys_repeat_1"/>
</dbReference>
<reference evidence="5" key="1">
    <citation type="submission" date="2016-04" db="UniProtKB">
        <authorList>
            <consortium name="WormBaseParasite"/>
        </authorList>
    </citation>
    <scope>IDENTIFICATION</scope>
</reference>
<dbReference type="WBParaSite" id="NBR_0000787901-mRNA-1">
    <property type="protein sequence ID" value="NBR_0000787901-mRNA-1"/>
    <property type="gene ID" value="NBR_0000787901"/>
</dbReference>
<dbReference type="STRING" id="27835.A0A0N4XXX0"/>
<feature type="signal peptide" evidence="1">
    <location>
        <begin position="1"/>
        <end position="30"/>
    </location>
</feature>
<name>A0A0N4XXX0_NIPBR</name>
<dbReference type="InterPro" id="IPR006149">
    <property type="entry name" value="EB_dom"/>
</dbReference>
<organism evidence="5">
    <name type="scientific">Nippostrongylus brasiliensis</name>
    <name type="common">Rat hookworm</name>
    <dbReference type="NCBI Taxonomy" id="27835"/>
    <lineage>
        <taxon>Eukaryota</taxon>
        <taxon>Metazoa</taxon>
        <taxon>Ecdysozoa</taxon>
        <taxon>Nematoda</taxon>
        <taxon>Chromadorea</taxon>
        <taxon>Rhabditida</taxon>
        <taxon>Rhabditina</taxon>
        <taxon>Rhabditomorpha</taxon>
        <taxon>Strongyloidea</taxon>
        <taxon>Heligmosomidae</taxon>
        <taxon>Nippostrongylus</taxon>
    </lineage>
</organism>
<dbReference type="SUPFAM" id="SSF57184">
    <property type="entry name" value="Growth factor receptor domain"/>
    <property type="match status" value="1"/>
</dbReference>
<feature type="domain" description="EB" evidence="2">
    <location>
        <begin position="35"/>
        <end position="71"/>
    </location>
</feature>
<dbReference type="PANTHER" id="PTHR37157:SF4">
    <property type="entry name" value="EB DOMAIN-CONTAINING PROTEIN"/>
    <property type="match status" value="1"/>
</dbReference>
<feature type="domain" description="EB" evidence="2">
    <location>
        <begin position="122"/>
        <end position="170"/>
    </location>
</feature>
<dbReference type="SMART" id="SM00289">
    <property type="entry name" value="WR1"/>
    <property type="match status" value="2"/>
</dbReference>
<dbReference type="PANTHER" id="PTHR37157">
    <property type="entry name" value="PRION-LIKE-(Q/N-RICH) DOMAIN-BEARING PROTEIN 25"/>
    <property type="match status" value="1"/>
</dbReference>
<dbReference type="OMA" id="CPYGEPD"/>
<keyword evidence="4" id="KW-1185">Reference proteome</keyword>
<feature type="chain" id="PRO_5043124935" evidence="1">
    <location>
        <begin position="31"/>
        <end position="432"/>
    </location>
</feature>
<dbReference type="Proteomes" id="UP000271162">
    <property type="component" value="Unassembled WGS sequence"/>
</dbReference>
<reference evidence="3 4" key="2">
    <citation type="submission" date="2018-11" db="EMBL/GenBank/DDBJ databases">
        <authorList>
            <consortium name="Pathogen Informatics"/>
        </authorList>
    </citation>
    <scope>NUCLEOTIDE SEQUENCE [LARGE SCALE GENOMIC DNA]</scope>
</reference>
<dbReference type="Pfam" id="PF01683">
    <property type="entry name" value="EB"/>
    <property type="match status" value="4"/>
</dbReference>
<feature type="domain" description="EB" evidence="2">
    <location>
        <begin position="375"/>
        <end position="422"/>
    </location>
</feature>
<evidence type="ECO:0000259" key="2">
    <source>
        <dbReference type="Pfam" id="PF01683"/>
    </source>
</evidence>
<dbReference type="EMBL" id="UYSL01019936">
    <property type="protein sequence ID" value="VDL71469.1"/>
    <property type="molecule type" value="Genomic_DNA"/>
</dbReference>